<dbReference type="Pfam" id="PF17802">
    <property type="entry name" value="SpaA"/>
    <property type="match status" value="2"/>
</dbReference>
<name>A0A2G3DYD6_9FIRM</name>
<dbReference type="Pfam" id="PF00746">
    <property type="entry name" value="Gram_pos_anchor"/>
    <property type="match status" value="1"/>
</dbReference>
<proteinExistence type="predicted"/>
<evidence type="ECO:0000256" key="3">
    <source>
        <dbReference type="ARBA" id="ARBA00022729"/>
    </source>
</evidence>
<dbReference type="Proteomes" id="UP000225889">
    <property type="component" value="Unassembled WGS sequence"/>
</dbReference>
<feature type="transmembrane region" description="Helical" evidence="6">
    <location>
        <begin position="1543"/>
        <end position="1562"/>
    </location>
</feature>
<dbReference type="InterPro" id="IPR041033">
    <property type="entry name" value="SpaA_PFL_dom_1"/>
</dbReference>
<protein>
    <recommendedName>
        <fullName evidence="12">Fibro-slime domain-containing protein</fullName>
    </recommendedName>
</protein>
<feature type="domain" description="Gram-positive cocci surface proteins LPxTG" evidence="8">
    <location>
        <begin position="1534"/>
        <end position="1569"/>
    </location>
</feature>
<reference evidence="10 11" key="2">
    <citation type="submission" date="2017-10" db="EMBL/GenBank/DDBJ databases">
        <authorList>
            <person name="Banno H."/>
            <person name="Chua N.-H."/>
        </authorList>
    </citation>
    <scope>NUCLEOTIDE SEQUENCE [LARGE SCALE GENOMIC DNA]</scope>
    <source>
        <strain evidence="10 11">JK626</strain>
    </source>
</reference>
<feature type="domain" description="SpaA-like prealbumin fold" evidence="9">
    <location>
        <begin position="796"/>
        <end position="875"/>
    </location>
</feature>
<dbReference type="EMBL" id="PDYF01000008">
    <property type="protein sequence ID" value="PHU35893.1"/>
    <property type="molecule type" value="Genomic_DNA"/>
</dbReference>
<accession>A0A2G3DYD6</accession>
<keyword evidence="4" id="KW-0572">Peptidoglycan-anchor</keyword>
<feature type="compositionally biased region" description="Low complexity" evidence="5">
    <location>
        <begin position="43"/>
        <end position="54"/>
    </location>
</feature>
<sequence>MSMKKLTMLNRILSLGLATALALSSPIVAYAEGDNDAVAAEYSVNNNSEEVSSSDAGRTEDDATGSSEEDASISGDATSENQDGDATSNNSHEEQINNGSEDESVADEAEATDEETEDEELEDEELEELEDEKECKHEEFEYESNYDGTHIKRCAECGEIIEEAEECEFDEDGICIYCGYREEIEEEDKEITLEFENDEVIVTVTAMKSVLNGATSVKAEKVTDEDQLEEVASSLEEDAEEAGKELKAFLAYDISLMNDDGKVEPKDGSVSVKIVSLKAPETDEELDGTDVGIVHFEEKSDSTEAVDLTEESTTSVETGDDIATVDVSFETESFSVFAIKWTTASTDKKVGTIIWKDGDHARTTQTVNLYVVNQYGDPIESATGEIKYENIATNESLSSRISATYNNYFTTLARQLSVEGYTYRGAYLNDKRELTNISYKYEPGRVYWAATIYGQGENNWQYIADGANRDNQRTSVNVFFVYQDNREIADDKYFSANLFNYSKDSINNASLRTGNANNALIFHDGGDIITNGSAYYQPWNRCNTNSSTDNPTAFQGIVGNTLSNNMPTFNYAVAPLFDPDSWLFSSRTGANTSWDRKDDILAYKNVAIPFYFENGYYTFDSKVNDYRFDEPNNRMTRTQRNDSEGQFWPFSGTKDEPHFGMNLQVNFNIAENGKDDNGKDTVFEFSGDDDVWVFIDNKLALDIGGIHGVVSGRINFATGDCIVDSAARSVVNNGSQSRTNLYTNVLGYKTVEEGRKALAKGGHTLTFFYLERGASLSNCKITFNFKNQNIAVPTDVYFNKADGAGRALAGAEFGLYGEADTECKGTALYTATSDSTGKVLFSNVEAGTYYMKEMTAPKGYRVSKTIYVVEVVNGTSSIVEGSVKSKTQGSFKIYKKDDQNKKDITTIKNFKNENYKKSLTIKKEWDDNNSSSRPDSITFDVYGTYADDSGIKYIKLDGTVCRSKEAAITPVVVTKDDNWTRTLENLKIFADEDCTQIISWNVEEHDISGYELVDHQVTYTENTNITEEILIPTPATEGGEQYSHIDIEVDAVSDGDDSGRKITNIYDLDGNSGKITLIGYYDDNYNWVADSKSVQMTKQNGYEWRADSQKLGQNSVLAFKVRYEGSNETKLVVIDSNSYYPEDSRYYKPSTQKVGGDHEPYRNVAMYYTGYYDPRNGYVDLSGANLFTTAKVECPVTISNSKGNYYSSNYGYDRTGLDFILSPKTIAQVSVEKLGNETHTFTNKNVMGSLTIEKKLTGNSAVASTDTMYGIKVERVLEDGTTEVVSPIVDGVVQTNIISYYNGNRLLGVGYSNDAFNIFADQSVTIIDLLPGEYRVTECYVYDKNANGEYDKADLERYETTMYQVVDGAETALSLTGRSTSVNVESGVDYQVKIVNELKQSYEFKIIKRNANTYETLAGAQFELRNEDDTFTVFYGVTNSEGEILWFNSLWEVENPDAANSKPQTVKDGTYILRETKAPKSFALSTEEWIVKYEKYEGVSVKIRSSNKVVHATVNNAGSIKTYEYSFFDVVAYTLPETGGRGVYVYTIGGVLLMMGAALLLYRSKKNNKTTNKKGEKK</sequence>
<gene>
    <name evidence="10" type="ORF">CSX01_04595</name>
</gene>
<evidence type="ECO:0000313" key="11">
    <source>
        <dbReference type="Proteomes" id="UP000225889"/>
    </source>
</evidence>
<keyword evidence="1" id="KW-0134">Cell wall</keyword>
<keyword evidence="2" id="KW-0964">Secreted</keyword>
<evidence type="ECO:0000256" key="6">
    <source>
        <dbReference type="SAM" id="Phobius"/>
    </source>
</evidence>
<evidence type="ECO:0000259" key="8">
    <source>
        <dbReference type="Pfam" id="PF00746"/>
    </source>
</evidence>
<evidence type="ECO:0008006" key="12">
    <source>
        <dbReference type="Google" id="ProtNLM"/>
    </source>
</evidence>
<feature type="compositionally biased region" description="Polar residues" evidence="5">
    <location>
        <begin position="75"/>
        <end position="90"/>
    </location>
</feature>
<evidence type="ECO:0000313" key="10">
    <source>
        <dbReference type="EMBL" id="PHU35893.1"/>
    </source>
</evidence>
<keyword evidence="6" id="KW-1133">Transmembrane helix</keyword>
<reference evidence="10 11" key="1">
    <citation type="submission" date="2017-10" db="EMBL/GenBank/DDBJ databases">
        <title>Resolving the taxonomy of Roseburia spp., Eubacterium rectale and Agathobacter spp. through phylogenomic analysis.</title>
        <authorList>
            <person name="Sheridan P.O."/>
            <person name="Walker A.W."/>
            <person name="Duncan S.H."/>
            <person name="Scott K.P."/>
            <person name="Toole P.W.O."/>
            <person name="Luis P."/>
            <person name="Flint H.J."/>
        </authorList>
    </citation>
    <scope>NUCLEOTIDE SEQUENCE [LARGE SCALE GENOMIC DNA]</scope>
    <source>
        <strain evidence="10 11">JK626</strain>
    </source>
</reference>
<evidence type="ECO:0000256" key="7">
    <source>
        <dbReference type="SAM" id="SignalP"/>
    </source>
</evidence>
<dbReference type="InterPro" id="IPR013783">
    <property type="entry name" value="Ig-like_fold"/>
</dbReference>
<feature type="compositionally biased region" description="Acidic residues" evidence="5">
    <location>
        <begin position="100"/>
        <end position="132"/>
    </location>
</feature>
<keyword evidence="3 7" id="KW-0732">Signal</keyword>
<dbReference type="InterPro" id="IPR019931">
    <property type="entry name" value="LPXTG_anchor"/>
</dbReference>
<evidence type="ECO:0000256" key="5">
    <source>
        <dbReference type="SAM" id="MobiDB-lite"/>
    </source>
</evidence>
<evidence type="ECO:0000256" key="1">
    <source>
        <dbReference type="ARBA" id="ARBA00022512"/>
    </source>
</evidence>
<dbReference type="Gene3D" id="2.60.40.10">
    <property type="entry name" value="Immunoglobulins"/>
    <property type="match status" value="2"/>
</dbReference>
<evidence type="ECO:0000256" key="4">
    <source>
        <dbReference type="ARBA" id="ARBA00023088"/>
    </source>
</evidence>
<dbReference type="InterPro" id="IPR011874">
    <property type="entry name" value="Fibro_Slime"/>
</dbReference>
<comment type="caution">
    <text evidence="10">The sequence shown here is derived from an EMBL/GenBank/DDBJ whole genome shotgun (WGS) entry which is preliminary data.</text>
</comment>
<organism evidence="10 11">
    <name type="scientific">Pseudobutyrivibrio ruminis</name>
    <dbReference type="NCBI Taxonomy" id="46206"/>
    <lineage>
        <taxon>Bacteria</taxon>
        <taxon>Bacillati</taxon>
        <taxon>Bacillota</taxon>
        <taxon>Clostridia</taxon>
        <taxon>Lachnospirales</taxon>
        <taxon>Lachnospiraceae</taxon>
        <taxon>Pseudobutyrivibrio</taxon>
    </lineage>
</organism>
<dbReference type="Gene3D" id="2.60.40.1140">
    <property type="entry name" value="Collagen-binding surface protein Cna, B-type domain"/>
    <property type="match status" value="1"/>
</dbReference>
<keyword evidence="6" id="KW-0812">Transmembrane</keyword>
<feature type="signal peptide" evidence="7">
    <location>
        <begin position="1"/>
        <end position="31"/>
    </location>
</feature>
<feature type="region of interest" description="Disordered" evidence="5">
    <location>
        <begin position="41"/>
        <end position="135"/>
    </location>
</feature>
<feature type="domain" description="SpaA-like prealbumin fold" evidence="9">
    <location>
        <begin position="1404"/>
        <end position="1503"/>
    </location>
</feature>
<evidence type="ECO:0000259" key="9">
    <source>
        <dbReference type="Pfam" id="PF17802"/>
    </source>
</evidence>
<dbReference type="NCBIfam" id="TIGR01167">
    <property type="entry name" value="LPXTG_anchor"/>
    <property type="match status" value="1"/>
</dbReference>
<keyword evidence="6" id="KW-0472">Membrane</keyword>
<feature type="chain" id="PRO_5013633001" description="Fibro-slime domain-containing protein" evidence="7">
    <location>
        <begin position="32"/>
        <end position="1578"/>
    </location>
</feature>
<evidence type="ECO:0000256" key="2">
    <source>
        <dbReference type="ARBA" id="ARBA00022525"/>
    </source>
</evidence>
<dbReference type="SUPFAM" id="SSF49478">
    <property type="entry name" value="Cna protein B-type domain"/>
    <property type="match status" value="2"/>
</dbReference>
<dbReference type="NCBIfam" id="TIGR02148">
    <property type="entry name" value="Fibro_Slime"/>
    <property type="match status" value="1"/>
</dbReference>